<protein>
    <submittedName>
        <fullName evidence="1">Uncharacterized protein</fullName>
    </submittedName>
</protein>
<comment type="caution">
    <text evidence="1">The sequence shown here is derived from an EMBL/GenBank/DDBJ whole genome shotgun (WGS) entry which is preliminary data.</text>
</comment>
<proteinExistence type="predicted"/>
<keyword evidence="2" id="KW-1185">Reference proteome</keyword>
<gene>
    <name evidence="1" type="ORF">ACFQQG_05485</name>
</gene>
<evidence type="ECO:0000313" key="2">
    <source>
        <dbReference type="Proteomes" id="UP001596445"/>
    </source>
</evidence>
<organism evidence="1 2">
    <name type="scientific">Halovenus salina</name>
    <dbReference type="NCBI Taxonomy" id="1510225"/>
    <lineage>
        <taxon>Archaea</taxon>
        <taxon>Methanobacteriati</taxon>
        <taxon>Methanobacteriota</taxon>
        <taxon>Stenosarchaea group</taxon>
        <taxon>Halobacteria</taxon>
        <taxon>Halobacteriales</taxon>
        <taxon>Haloarculaceae</taxon>
        <taxon>Halovenus</taxon>
    </lineage>
</organism>
<dbReference type="RefSeq" id="WP_382184496.1">
    <property type="nucleotide sequence ID" value="NZ_JBHSZI010000001.1"/>
</dbReference>
<accession>A0ABD5VWN7</accession>
<dbReference type="AlphaFoldDB" id="A0ABD5VWN7"/>
<name>A0ABD5VWN7_9EURY</name>
<sequence length="75" mass="8393">MRYTARTRTSSPDDHVANRNRVGVCTDVRNRADVVSAWNDRGVLSINAIKVNTVRSNPYVIGVNQYLVGSKFGQR</sequence>
<reference evidence="1 2" key="1">
    <citation type="journal article" date="2019" name="Int. J. Syst. Evol. Microbiol.">
        <title>The Global Catalogue of Microorganisms (GCM) 10K type strain sequencing project: providing services to taxonomists for standard genome sequencing and annotation.</title>
        <authorList>
            <consortium name="The Broad Institute Genomics Platform"/>
            <consortium name="The Broad Institute Genome Sequencing Center for Infectious Disease"/>
            <person name="Wu L."/>
            <person name="Ma J."/>
        </authorList>
    </citation>
    <scope>NUCLEOTIDE SEQUENCE [LARGE SCALE GENOMIC DNA]</scope>
    <source>
        <strain evidence="1 2">JCM 30072</strain>
    </source>
</reference>
<evidence type="ECO:0000313" key="1">
    <source>
        <dbReference type="EMBL" id="MFC7057721.1"/>
    </source>
</evidence>
<dbReference type="Proteomes" id="UP001596445">
    <property type="component" value="Unassembled WGS sequence"/>
</dbReference>
<dbReference type="EMBL" id="JBHSZI010000001">
    <property type="protein sequence ID" value="MFC7057721.1"/>
    <property type="molecule type" value="Genomic_DNA"/>
</dbReference>